<comment type="caution">
    <text evidence="7">The sequence shown here is derived from an EMBL/GenBank/DDBJ whole genome shotgun (WGS) entry which is preliminary data.</text>
</comment>
<feature type="transmembrane region" description="Helical" evidence="5">
    <location>
        <begin position="175"/>
        <end position="197"/>
    </location>
</feature>
<keyword evidence="2 5" id="KW-0812">Transmembrane</keyword>
<feature type="transmembrane region" description="Helical" evidence="5">
    <location>
        <begin position="209"/>
        <end position="231"/>
    </location>
</feature>
<comment type="subcellular location">
    <subcellularLocation>
        <location evidence="1">Endomembrane system</location>
        <topology evidence="1">Multi-pass membrane protein</topology>
    </subcellularLocation>
</comment>
<reference evidence="7" key="1">
    <citation type="submission" date="2021-02" db="EMBL/GenBank/DDBJ databases">
        <authorList>
            <person name="Dougan E. K."/>
            <person name="Rhodes N."/>
            <person name="Thang M."/>
            <person name="Chan C."/>
        </authorList>
    </citation>
    <scope>NUCLEOTIDE SEQUENCE</scope>
</reference>
<keyword evidence="8" id="KW-1185">Reference proteome</keyword>
<sequence>MARQFFFTCMEDGHAQPSSFQLRVPSPDVPAADLSACVRDRLGLLPGVPFFVTEEPEVGRPPSDIAVPLCSLLPDGSRLRVVLPNGRRSPMETLERPQPLPVTGEMPGEATLAEASEGRCCRLVSEPVDSKQLSIDLANERTLLAWVRTGLAAIRTVFSFATLSGLTKGELVVDVFVTLVLSCSGLATLLVGWTRFAAVRKGAPGTRRVAIGPLYTAFVLVAAICLLGSLVRQPKRFQLQDPSPLHLAAETAWTLALG</sequence>
<evidence type="ECO:0000313" key="8">
    <source>
        <dbReference type="Proteomes" id="UP000649617"/>
    </source>
</evidence>
<dbReference type="Proteomes" id="UP000649617">
    <property type="component" value="Unassembled WGS sequence"/>
</dbReference>
<name>A0A812IXP0_SYMPI</name>
<feature type="domain" description="DUF202" evidence="6">
    <location>
        <begin position="137"/>
        <end position="201"/>
    </location>
</feature>
<dbReference type="InterPro" id="IPR003807">
    <property type="entry name" value="DUF202"/>
</dbReference>
<dbReference type="AlphaFoldDB" id="A0A812IXP0"/>
<dbReference type="EMBL" id="CAJNIZ010000983">
    <property type="protein sequence ID" value="CAE7179895.1"/>
    <property type="molecule type" value="Genomic_DNA"/>
</dbReference>
<accession>A0A812IXP0</accession>
<protein>
    <recommendedName>
        <fullName evidence="6">DUF202 domain-containing protein</fullName>
    </recommendedName>
</protein>
<keyword evidence="4 5" id="KW-0472">Membrane</keyword>
<dbReference type="OrthoDB" id="426675at2759"/>
<evidence type="ECO:0000259" key="6">
    <source>
        <dbReference type="Pfam" id="PF02656"/>
    </source>
</evidence>
<evidence type="ECO:0000256" key="3">
    <source>
        <dbReference type="ARBA" id="ARBA00022989"/>
    </source>
</evidence>
<proteinExistence type="predicted"/>
<evidence type="ECO:0000256" key="1">
    <source>
        <dbReference type="ARBA" id="ARBA00004127"/>
    </source>
</evidence>
<evidence type="ECO:0000313" key="7">
    <source>
        <dbReference type="EMBL" id="CAE7179895.1"/>
    </source>
</evidence>
<keyword evidence="3 5" id="KW-1133">Transmembrane helix</keyword>
<organism evidence="7 8">
    <name type="scientific">Symbiodinium pilosum</name>
    <name type="common">Dinoflagellate</name>
    <dbReference type="NCBI Taxonomy" id="2952"/>
    <lineage>
        <taxon>Eukaryota</taxon>
        <taxon>Sar</taxon>
        <taxon>Alveolata</taxon>
        <taxon>Dinophyceae</taxon>
        <taxon>Suessiales</taxon>
        <taxon>Symbiodiniaceae</taxon>
        <taxon>Symbiodinium</taxon>
    </lineage>
</organism>
<dbReference type="Pfam" id="PF02656">
    <property type="entry name" value="DUF202"/>
    <property type="match status" value="1"/>
</dbReference>
<evidence type="ECO:0000256" key="2">
    <source>
        <dbReference type="ARBA" id="ARBA00022692"/>
    </source>
</evidence>
<dbReference type="GO" id="GO:0012505">
    <property type="term" value="C:endomembrane system"/>
    <property type="evidence" value="ECO:0007669"/>
    <property type="project" value="UniProtKB-SubCell"/>
</dbReference>
<evidence type="ECO:0000256" key="4">
    <source>
        <dbReference type="ARBA" id="ARBA00023136"/>
    </source>
</evidence>
<gene>
    <name evidence="7" type="ORF">SPIL2461_LOCUS1020</name>
</gene>
<evidence type="ECO:0000256" key="5">
    <source>
        <dbReference type="SAM" id="Phobius"/>
    </source>
</evidence>